<comment type="caution">
    <text evidence="2">The sequence shown here is derived from an EMBL/GenBank/DDBJ whole genome shotgun (WGS) entry which is preliminary data.</text>
</comment>
<keyword evidence="1" id="KW-0472">Membrane</keyword>
<dbReference type="Gene3D" id="2.70.70.10">
    <property type="entry name" value="Glucose Permease (Domain IIA)"/>
    <property type="match status" value="1"/>
</dbReference>
<dbReference type="NCBIfam" id="NF045981">
    <property type="entry name" value="MSC0775_fam_LP"/>
    <property type="match status" value="1"/>
</dbReference>
<dbReference type="Proteomes" id="UP000247715">
    <property type="component" value="Unassembled WGS sequence"/>
</dbReference>
<dbReference type="AlphaFoldDB" id="A0A318UJ11"/>
<gene>
    <name evidence="2" type="ORF">BCF88_10720</name>
</gene>
<feature type="transmembrane region" description="Helical" evidence="1">
    <location>
        <begin position="15"/>
        <end position="33"/>
    </location>
</feature>
<keyword evidence="1" id="KW-0812">Transmembrane</keyword>
<keyword evidence="1" id="KW-1133">Transmembrane helix</keyword>
<dbReference type="EMBL" id="QKLP01000007">
    <property type="protein sequence ID" value="PYF42646.1"/>
    <property type="molecule type" value="Genomic_DNA"/>
</dbReference>
<evidence type="ECO:0000256" key="1">
    <source>
        <dbReference type="SAM" id="Phobius"/>
    </source>
</evidence>
<name>A0A318UJ11_9BACT</name>
<evidence type="ECO:0000313" key="3">
    <source>
        <dbReference type="Proteomes" id="UP000247715"/>
    </source>
</evidence>
<accession>A0A318UJ11</accession>
<sequence>MTQKHQKRQFTTKKLWLFSMFGSLGLVPIASLISCSQPSLNKKDIPEIFLNSDFNQNKDIQAKFEKYNQIHILNEINDYFEKIDHDDLFIFKNGADPKNVTFDQLMKNNFLIKYMDFNQTKFKSIIEKQFQLSDDFLKRLKFSVDYNNIFYDPGNYFDILIPVNVRLYLENHDKAEYAKGMFINQAIKLRVANVKYKDKEKYSDLLNVYQKIKAIKDSDFEIQLKDSMNSKTMQDLIEKWGINQLDTKQLNEIFAIKNSIFENLQKENSHNEKIKLKMTAFDVDFNDETLARNEGILKIRLGVINVDSKQNKKELTNSVPEAGITFNVKFKFDNEFLTYLKLKETIKISTIFQNEINTDHTNLKKDNLIIKSNNRSIKKIEVMNLKSINFRQSEVSLNVYLENQTQPIIIKKYLGTNKDSLLFEKEFTKRNIKAPNFVTDRITTTNLASIKKDFFIAYNSSIFSGGYGISRGFYGNDNIKTPSFLHFGEDYLAPDYQAIVMPYDGQMIAAYELPAKNAWTGVGTVVVIKIPVANLDWSPKEKEIYLNDNKSDIYLSFLHLDAQKTLNNPIIDLKSTVGKMVDKRAINVAEGITPQSPKEIKKGTIIGYLGNEASNGGWMSHVHINLYSNRKQYLSPNYFSIDQKPDLDESRINKYYDSQKNLYTPIGNIGVIGNSLTNVFVNQINPVTGEEIKKEKDKKDPIKLKEIALYKNNLSITNAEIKKGYLNPNIIYNLRNDKTISFGIEEFFNLNQ</sequence>
<dbReference type="InterPro" id="IPR011055">
    <property type="entry name" value="Dup_hybrid_motif"/>
</dbReference>
<proteinExistence type="predicted"/>
<evidence type="ECO:0000313" key="2">
    <source>
        <dbReference type="EMBL" id="PYF42646.1"/>
    </source>
</evidence>
<dbReference type="RefSeq" id="WP_110858335.1">
    <property type="nucleotide sequence ID" value="NZ_LS991949.1"/>
</dbReference>
<organism evidence="2 3">
    <name type="scientific">Metamycoplasma alkalescens</name>
    <dbReference type="NCBI Taxonomy" id="45363"/>
    <lineage>
        <taxon>Bacteria</taxon>
        <taxon>Bacillati</taxon>
        <taxon>Mycoplasmatota</taxon>
        <taxon>Mycoplasmoidales</taxon>
        <taxon>Metamycoplasmataceae</taxon>
        <taxon>Metamycoplasma</taxon>
    </lineage>
</organism>
<reference evidence="2 3" key="1">
    <citation type="submission" date="2018-06" db="EMBL/GenBank/DDBJ databases">
        <title>Genomic Encyclopedia of Archaeal and Bacterial Type Strains, Phase II (KMG-II): from individual species to whole genera.</title>
        <authorList>
            <person name="Goeker M."/>
        </authorList>
    </citation>
    <scope>NUCLEOTIDE SEQUENCE [LARGE SCALE GENOMIC DNA]</scope>
    <source>
        <strain evidence="2 3">ATCC 29103</strain>
    </source>
</reference>
<dbReference type="PROSITE" id="PS51257">
    <property type="entry name" value="PROKAR_LIPOPROTEIN"/>
    <property type="match status" value="1"/>
</dbReference>
<protein>
    <submittedName>
        <fullName evidence="2">Uncharacterized protein</fullName>
    </submittedName>
</protein>